<dbReference type="EMBL" id="MCSB01000007">
    <property type="protein sequence ID" value="PME31016.1"/>
    <property type="molecule type" value="Genomic_DNA"/>
</dbReference>
<dbReference type="GeneID" id="69648561"/>
<organism evidence="2 4">
    <name type="scientific">Vibrio lentus</name>
    <dbReference type="NCBI Taxonomy" id="136468"/>
    <lineage>
        <taxon>Bacteria</taxon>
        <taxon>Pseudomonadati</taxon>
        <taxon>Pseudomonadota</taxon>
        <taxon>Gammaproteobacteria</taxon>
        <taxon>Vibrionales</taxon>
        <taxon>Vibrionaceae</taxon>
        <taxon>Vibrio</taxon>
    </lineage>
</organism>
<reference evidence="1 3" key="2">
    <citation type="journal article" date="2018" name="Nature">
        <title>A major lineage of non-tailed dsDNA viruses as unrecognized killers of marine bacteria.</title>
        <authorList>
            <person name="Kauffman K.M."/>
            <person name="Hussain F.A."/>
            <person name="Yang J."/>
            <person name="Arevalo P."/>
            <person name="Brown J.M."/>
            <person name="Chang W.K."/>
            <person name="VanInsberghe D."/>
            <person name="Elsherbini J."/>
            <person name="Sharma R.S."/>
            <person name="Cutler M.B."/>
            <person name="Kelly L."/>
            <person name="Polz M.F."/>
        </authorList>
    </citation>
    <scope>NUCLEOTIDE SEQUENCE [LARGE SCALE GENOMIC DNA]</scope>
    <source>
        <strain evidence="1 3">10N.286.55.E1</strain>
    </source>
</reference>
<evidence type="ECO:0000313" key="2">
    <source>
        <dbReference type="EMBL" id="TKG07091.1"/>
    </source>
</evidence>
<name>A0A2J6VM52_9VIBR</name>
<gene>
    <name evidence="1" type="ORF">BCV38_17890</name>
    <name evidence="2" type="ORF">FCV91_15020</name>
</gene>
<evidence type="ECO:0000313" key="3">
    <source>
        <dbReference type="Proteomes" id="UP000239763"/>
    </source>
</evidence>
<dbReference type="AlphaFoldDB" id="A0A2J6VM52"/>
<evidence type="ECO:0000313" key="1">
    <source>
        <dbReference type="EMBL" id="PME31016.1"/>
    </source>
</evidence>
<proteinExistence type="predicted"/>
<evidence type="ECO:0008006" key="5">
    <source>
        <dbReference type="Google" id="ProtNLM"/>
    </source>
</evidence>
<dbReference type="Proteomes" id="UP000305840">
    <property type="component" value="Unassembled WGS sequence"/>
</dbReference>
<dbReference type="EMBL" id="SYVO01000054">
    <property type="protein sequence ID" value="TKG07091.1"/>
    <property type="molecule type" value="Genomic_DNA"/>
</dbReference>
<protein>
    <recommendedName>
        <fullName evidence="5">Transcriptional regulator</fullName>
    </recommendedName>
</protein>
<dbReference type="RefSeq" id="WP_099165420.1">
    <property type="nucleotide sequence ID" value="NZ_AP025499.1"/>
</dbReference>
<sequence>MKVVSKECVTNTLDGIEEYKQLACVESQGLDVISLLIRLCNLRSKNISEDDRQTLMDHIKELVAAEVVFAQNMELEEAEAILLDSMKLLCNTNQPK</sequence>
<reference evidence="1" key="1">
    <citation type="submission" date="2016-07" db="EMBL/GenBank/DDBJ databases">
        <authorList>
            <person name="Kauffman K."/>
            <person name="Arevalo P."/>
            <person name="Polz M.F."/>
        </authorList>
    </citation>
    <scope>NUCLEOTIDE SEQUENCE</scope>
    <source>
        <strain evidence="1">10N.286.55.E1</strain>
    </source>
</reference>
<comment type="caution">
    <text evidence="2">The sequence shown here is derived from an EMBL/GenBank/DDBJ whole genome shotgun (WGS) entry which is preliminary data.</text>
</comment>
<evidence type="ECO:0000313" key="4">
    <source>
        <dbReference type="Proteomes" id="UP000305840"/>
    </source>
</evidence>
<accession>A0A2J6VM52</accession>
<keyword evidence="3" id="KW-1185">Reference proteome</keyword>
<reference evidence="2 4" key="3">
    <citation type="submission" date="2019-04" db="EMBL/GenBank/DDBJ databases">
        <title>A reverse ecology approach based on a biological definition of microbial populations.</title>
        <authorList>
            <person name="Arevalo P."/>
            <person name="Vaninsberghe D."/>
            <person name="Elsherbini J."/>
            <person name="Gore J."/>
            <person name="Polz M."/>
        </authorList>
    </citation>
    <scope>NUCLEOTIDE SEQUENCE [LARGE SCALE GENOMIC DNA]</scope>
    <source>
        <strain evidence="2 4">10N.222.48.A1</strain>
    </source>
</reference>
<dbReference type="Proteomes" id="UP000239763">
    <property type="component" value="Unassembled WGS sequence"/>
</dbReference>